<sequence length="346" mass="36719">MIRKLFAALLLALGLFTTGAATAAPQTLTPEQQTEVRRLEALQDSLKPQTGTVAIPAAEATLALGDAYYFLNAEDAARVLTEGWGNPPSSVQGVLGMVFPKDKAFYDDTWGAVITYVGDGYVSDEDASKINYSELLTQLRQGEEEDNRARTADGYPAINLVGWAQQPSYDGQKHNLIWAKELAFSDAPDHTLNYDVRVLGRAGVLSMNIVDDMADLADVGAAATQLMNTASFNEGARYADYREGVDKKATYGVAGLIAGGAAVALAKKAGLLGILFLVLKKGGVFLLVGAGAAWAWLRRQFGGKAGGDFSSPRAAAQPEADPVADEISPPTADEAMDERPETDKGL</sequence>
<dbReference type="InterPro" id="IPR018682">
    <property type="entry name" value="DUF2167_membr"/>
</dbReference>
<dbReference type="RefSeq" id="WP_168045337.1">
    <property type="nucleotide sequence ID" value="NZ_JAATJM010000001.1"/>
</dbReference>
<feature type="region of interest" description="Disordered" evidence="1">
    <location>
        <begin position="306"/>
        <end position="346"/>
    </location>
</feature>
<accession>A0A7X6BMK7</accession>
<dbReference type="Proteomes" id="UP000587415">
    <property type="component" value="Unassembled WGS sequence"/>
</dbReference>
<keyword evidence="2" id="KW-0472">Membrane</keyword>
<feature type="transmembrane region" description="Helical" evidence="2">
    <location>
        <begin position="271"/>
        <end position="297"/>
    </location>
</feature>
<evidence type="ECO:0000256" key="2">
    <source>
        <dbReference type="SAM" id="Phobius"/>
    </source>
</evidence>
<dbReference type="AlphaFoldDB" id="A0A7X6BMK7"/>
<feature type="compositionally biased region" description="Basic and acidic residues" evidence="1">
    <location>
        <begin position="337"/>
        <end position="346"/>
    </location>
</feature>
<evidence type="ECO:0000313" key="4">
    <source>
        <dbReference type="EMBL" id="NJC40462.1"/>
    </source>
</evidence>
<reference evidence="4 5" key="1">
    <citation type="submission" date="2020-03" db="EMBL/GenBank/DDBJ databases">
        <title>Genomic Encyclopedia of Type Strains, Phase IV (KMG-IV): sequencing the most valuable type-strain genomes for metagenomic binning, comparative biology and taxonomic classification.</title>
        <authorList>
            <person name="Goeker M."/>
        </authorList>
    </citation>
    <scope>NUCLEOTIDE SEQUENCE [LARGE SCALE GENOMIC DNA]</scope>
    <source>
        <strain evidence="4 5">DSM 4736</strain>
    </source>
</reference>
<organism evidence="4 5">
    <name type="scientific">Brevundimonas alba</name>
    <dbReference type="NCBI Taxonomy" id="74314"/>
    <lineage>
        <taxon>Bacteria</taxon>
        <taxon>Pseudomonadati</taxon>
        <taxon>Pseudomonadota</taxon>
        <taxon>Alphaproteobacteria</taxon>
        <taxon>Caulobacterales</taxon>
        <taxon>Caulobacteraceae</taxon>
        <taxon>Brevundimonas</taxon>
    </lineage>
</organism>
<feature type="chain" id="PRO_5031044649" evidence="3">
    <location>
        <begin position="24"/>
        <end position="346"/>
    </location>
</feature>
<evidence type="ECO:0000256" key="1">
    <source>
        <dbReference type="SAM" id="MobiDB-lite"/>
    </source>
</evidence>
<feature type="signal peptide" evidence="3">
    <location>
        <begin position="1"/>
        <end position="23"/>
    </location>
</feature>
<keyword evidence="2" id="KW-0812">Transmembrane</keyword>
<keyword evidence="2" id="KW-1133">Transmembrane helix</keyword>
<evidence type="ECO:0000256" key="3">
    <source>
        <dbReference type="SAM" id="SignalP"/>
    </source>
</evidence>
<gene>
    <name evidence="4" type="ORF">GGQ87_000720</name>
</gene>
<name>A0A7X6BMK7_9CAUL</name>
<dbReference type="Pfam" id="PF09935">
    <property type="entry name" value="DUF2167"/>
    <property type="match status" value="1"/>
</dbReference>
<protein>
    <submittedName>
        <fullName evidence="4">Putative membrane-anchored protein</fullName>
    </submittedName>
</protein>
<keyword evidence="5" id="KW-1185">Reference proteome</keyword>
<dbReference type="EMBL" id="JAATJM010000001">
    <property type="protein sequence ID" value="NJC40462.1"/>
    <property type="molecule type" value="Genomic_DNA"/>
</dbReference>
<keyword evidence="3" id="KW-0732">Signal</keyword>
<comment type="caution">
    <text evidence="4">The sequence shown here is derived from an EMBL/GenBank/DDBJ whole genome shotgun (WGS) entry which is preliminary data.</text>
</comment>
<evidence type="ECO:0000313" key="5">
    <source>
        <dbReference type="Proteomes" id="UP000587415"/>
    </source>
</evidence>
<proteinExistence type="predicted"/>